<keyword evidence="2" id="KW-1185">Reference proteome</keyword>
<accession>A0A1X6P642</accession>
<dbReference type="Gene3D" id="3.90.1150.10">
    <property type="entry name" value="Aspartate Aminotransferase, domain 1"/>
    <property type="match status" value="1"/>
</dbReference>
<evidence type="ECO:0000313" key="2">
    <source>
        <dbReference type="Proteomes" id="UP000218209"/>
    </source>
</evidence>
<evidence type="ECO:0000313" key="1">
    <source>
        <dbReference type="EMBL" id="OSX76379.1"/>
    </source>
</evidence>
<dbReference type="InterPro" id="IPR000653">
    <property type="entry name" value="DegT/StrS_aminotransferase"/>
</dbReference>
<dbReference type="SUPFAM" id="SSF53383">
    <property type="entry name" value="PLP-dependent transferases"/>
    <property type="match status" value="1"/>
</dbReference>
<dbReference type="InterPro" id="IPR015421">
    <property type="entry name" value="PyrdxlP-dep_Trfase_major"/>
</dbReference>
<dbReference type="GO" id="GO:0000271">
    <property type="term" value="P:polysaccharide biosynthetic process"/>
    <property type="evidence" value="ECO:0007669"/>
    <property type="project" value="TreeGrafter"/>
</dbReference>
<dbReference type="InterPro" id="IPR015422">
    <property type="entry name" value="PyrdxlP-dep_Trfase_small"/>
</dbReference>
<dbReference type="GO" id="GO:0008483">
    <property type="term" value="F:transaminase activity"/>
    <property type="evidence" value="ECO:0007669"/>
    <property type="project" value="TreeGrafter"/>
</dbReference>
<dbReference type="AlphaFoldDB" id="A0A1X6P642"/>
<reference evidence="1 2" key="1">
    <citation type="submission" date="2017-03" db="EMBL/GenBank/DDBJ databases">
        <title>WGS assembly of Porphyra umbilicalis.</title>
        <authorList>
            <person name="Brawley S.H."/>
            <person name="Blouin N.A."/>
            <person name="Ficko-Blean E."/>
            <person name="Wheeler G.L."/>
            <person name="Lohr M."/>
            <person name="Goodson H.V."/>
            <person name="Jenkins J.W."/>
            <person name="Blaby-Haas C.E."/>
            <person name="Helliwell K.E."/>
            <person name="Chan C."/>
            <person name="Marriage T."/>
            <person name="Bhattacharya D."/>
            <person name="Klein A.S."/>
            <person name="Badis Y."/>
            <person name="Brodie J."/>
            <person name="Cao Y."/>
            <person name="Collen J."/>
            <person name="Dittami S.M."/>
            <person name="Gachon C.M."/>
            <person name="Green B.R."/>
            <person name="Karpowicz S."/>
            <person name="Kim J.W."/>
            <person name="Kudahl U."/>
            <person name="Lin S."/>
            <person name="Michel G."/>
            <person name="Mittag M."/>
            <person name="Olson B.J."/>
            <person name="Pangilinan J."/>
            <person name="Peng Y."/>
            <person name="Qiu H."/>
            <person name="Shu S."/>
            <person name="Singer J.T."/>
            <person name="Smith A.G."/>
            <person name="Sprecher B.N."/>
            <person name="Wagner V."/>
            <person name="Wang W."/>
            <person name="Wang Z.-Y."/>
            <person name="Yan J."/>
            <person name="Yarish C."/>
            <person name="Zoeuner-Riek S."/>
            <person name="Zhuang Y."/>
            <person name="Zou Y."/>
            <person name="Lindquist E.A."/>
            <person name="Grimwood J."/>
            <person name="Barry K."/>
            <person name="Rokhsar D.S."/>
            <person name="Schmutz J."/>
            <person name="Stiller J.W."/>
            <person name="Grossman A.R."/>
            <person name="Prochnik S.E."/>
        </authorList>
    </citation>
    <scope>NUCLEOTIDE SEQUENCE [LARGE SCALE GENOMIC DNA]</scope>
    <source>
        <strain evidence="1">4086291</strain>
    </source>
</reference>
<gene>
    <name evidence="1" type="ORF">BU14_0194s0019</name>
</gene>
<dbReference type="GO" id="GO:0030170">
    <property type="term" value="F:pyridoxal phosphate binding"/>
    <property type="evidence" value="ECO:0007669"/>
    <property type="project" value="TreeGrafter"/>
</dbReference>
<proteinExistence type="predicted"/>
<protein>
    <submittedName>
        <fullName evidence="1">Uncharacterized protein</fullName>
    </submittedName>
</protein>
<dbReference type="InterPro" id="IPR015424">
    <property type="entry name" value="PyrdxlP-dep_Trfase"/>
</dbReference>
<dbReference type="PANTHER" id="PTHR30244">
    <property type="entry name" value="TRANSAMINASE"/>
    <property type="match status" value="1"/>
</dbReference>
<organism evidence="1 2">
    <name type="scientific">Porphyra umbilicalis</name>
    <name type="common">Purple laver</name>
    <name type="synonym">Red alga</name>
    <dbReference type="NCBI Taxonomy" id="2786"/>
    <lineage>
        <taxon>Eukaryota</taxon>
        <taxon>Rhodophyta</taxon>
        <taxon>Bangiophyceae</taxon>
        <taxon>Bangiales</taxon>
        <taxon>Bangiaceae</taxon>
        <taxon>Porphyra</taxon>
    </lineage>
</organism>
<dbReference type="Proteomes" id="UP000218209">
    <property type="component" value="Unassembled WGS sequence"/>
</dbReference>
<dbReference type="OrthoDB" id="2401at2759"/>
<dbReference type="Gene3D" id="3.40.640.10">
    <property type="entry name" value="Type I PLP-dependent aspartate aminotransferase-like (Major domain)"/>
    <property type="match status" value="1"/>
</dbReference>
<name>A0A1X6P642_PORUM</name>
<sequence>MALGIGPGDEVVTPPTSWISTAEAVSLVGATAVWADIDARTYHLRPDALRAALSPATRAVIAVSLFGAAVDGPALRAVLDAHTAAAGGGDRRPIALIEDGAQSFGATTPAGVRSCCPGVAAGVTVGVTSFFPTKPLGGWGDGGAVFVADGALAAGVRARRVHGRAGAGGHTVVGLNGRLDALQAAVVGVKLRDMDRLVAARRAVAAVYAALLGADARVVLPTDGGGGHVFGVYTVRVRARDGVAARLKADGVATAVYYRVNMHQQPVYAGGVAPSRRGGPLDVAEAVAAEVLSLPMGAFLRRDAQERVAQRLRAALDAEGVTEPPPTHAV</sequence>
<dbReference type="PIRSF" id="PIRSF000390">
    <property type="entry name" value="PLP_StrS"/>
    <property type="match status" value="1"/>
</dbReference>
<dbReference type="PANTHER" id="PTHR30244:SF42">
    <property type="entry name" value="UDP-2-ACETAMIDO-2-DEOXY-3-OXO-D-GLUCURONATE AMINOTRANSFERASE"/>
    <property type="match status" value="1"/>
</dbReference>
<dbReference type="EMBL" id="KV918869">
    <property type="protein sequence ID" value="OSX76379.1"/>
    <property type="molecule type" value="Genomic_DNA"/>
</dbReference>
<dbReference type="Pfam" id="PF01041">
    <property type="entry name" value="DegT_DnrJ_EryC1"/>
    <property type="match status" value="1"/>
</dbReference>